<evidence type="ECO:0000313" key="2">
    <source>
        <dbReference type="EMBL" id="PSJ93495.1"/>
    </source>
</evidence>
<name>A0A2P7UEN8_9BACL</name>
<organism evidence="1 3">
    <name type="scientific">Brevibacillus fortis</name>
    <dbReference type="NCBI Taxonomy" id="2126352"/>
    <lineage>
        <taxon>Bacteria</taxon>
        <taxon>Bacillati</taxon>
        <taxon>Bacillota</taxon>
        <taxon>Bacilli</taxon>
        <taxon>Bacillales</taxon>
        <taxon>Paenibacillaceae</taxon>
        <taxon>Brevibacillus</taxon>
    </lineage>
</organism>
<protein>
    <submittedName>
        <fullName evidence="1">Uncharacterized protein</fullName>
    </submittedName>
</protein>
<evidence type="ECO:0000313" key="1">
    <source>
        <dbReference type="EMBL" id="PSJ85447.1"/>
    </source>
</evidence>
<dbReference type="EMBL" id="PXZM01000087">
    <property type="protein sequence ID" value="PSJ85447.1"/>
    <property type="molecule type" value="Genomic_DNA"/>
</dbReference>
<proteinExistence type="predicted"/>
<keyword evidence="3" id="KW-1185">Reference proteome</keyword>
<comment type="caution">
    <text evidence="1">The sequence shown here is derived from an EMBL/GenBank/DDBJ whole genome shotgun (WGS) entry which is preliminary data.</text>
</comment>
<dbReference type="RefSeq" id="WP_106840185.1">
    <property type="nucleotide sequence ID" value="NZ_JARMEZ010000013.1"/>
</dbReference>
<dbReference type="EMBL" id="PXZM01000029">
    <property type="protein sequence ID" value="PSJ93495.1"/>
    <property type="molecule type" value="Genomic_DNA"/>
</dbReference>
<sequence length="62" mass="6857">MIRDYSIVGADGILDGLFQTNSVTEYLAATLQLKLNGYKGTVQEVTAEEYTQLLDSTKANFH</sequence>
<gene>
    <name evidence="2" type="ORF">C7R93_18425</name>
    <name evidence="1" type="ORF">C7R93_29885</name>
</gene>
<evidence type="ECO:0000313" key="3">
    <source>
        <dbReference type="Proteomes" id="UP000240419"/>
    </source>
</evidence>
<accession>A0A2P7UEN8</accession>
<dbReference type="AlphaFoldDB" id="A0A2P7UEN8"/>
<reference evidence="1 3" key="1">
    <citation type="submission" date="2018-03" db="EMBL/GenBank/DDBJ databases">
        <title>Brevisbacillus phylogenomics.</title>
        <authorList>
            <person name="Dunlap C."/>
        </authorList>
    </citation>
    <scope>NUCLEOTIDE SEQUENCE [LARGE SCALE GENOMIC DNA]</scope>
    <source>
        <strain evidence="1 3">NRRL NRS-1210</strain>
    </source>
</reference>
<dbReference type="Proteomes" id="UP000240419">
    <property type="component" value="Unassembled WGS sequence"/>
</dbReference>